<feature type="binding site" evidence="5">
    <location>
        <position position="80"/>
    </location>
    <ligand>
        <name>Zn(2+)</name>
        <dbReference type="ChEBI" id="CHEBI:29105"/>
        <label>2</label>
    </ligand>
</feature>
<evidence type="ECO:0000256" key="1">
    <source>
        <dbReference type="ARBA" id="ARBA00022723"/>
    </source>
</evidence>
<protein>
    <recommendedName>
        <fullName evidence="4">DNA-directed RNA polymerase subunit</fullName>
    </recommendedName>
</protein>
<dbReference type="PIRSF" id="PIRSF005586">
    <property type="entry name" value="RNApol_RpoM"/>
    <property type="match status" value="1"/>
</dbReference>
<dbReference type="GO" id="GO:0003899">
    <property type="term" value="F:DNA-directed RNA polymerase activity"/>
    <property type="evidence" value="ECO:0007669"/>
    <property type="project" value="InterPro"/>
</dbReference>
<evidence type="ECO:0000256" key="2">
    <source>
        <dbReference type="ARBA" id="ARBA00022771"/>
    </source>
</evidence>
<comment type="function">
    <text evidence="4">DNA-dependent RNA polymerase catalyzes the transcription of DNA into RNA using the four ribonucleoside triphosphates as substrates.</text>
</comment>
<keyword evidence="3 5" id="KW-0862">Zinc</keyword>
<dbReference type="PANTHER" id="PTHR11239:SF12">
    <property type="entry name" value="DNA-DIRECTED RNA POLYMERASE III SUBUNIT RPC10"/>
    <property type="match status" value="1"/>
</dbReference>
<keyword evidence="1 5" id="KW-0479">Metal-binding</keyword>
<proteinExistence type="inferred from homology"/>
<keyword evidence="2 6" id="KW-0863">Zinc-finger</keyword>
<feature type="chain" id="PRO_5028889145" description="DNA-directed RNA polymerase subunit" evidence="8">
    <location>
        <begin position="19"/>
        <end position="115"/>
    </location>
</feature>
<comment type="similarity">
    <text evidence="4 7">Belongs to the archaeal rpoM/eukaryotic RPA12/RPB9/RPC11 RNA polymerase family.</text>
</comment>
<dbReference type="OrthoDB" id="282152at2759"/>
<feature type="binding site" evidence="5">
    <location>
        <position position="4"/>
    </location>
    <ligand>
        <name>Zn(2+)</name>
        <dbReference type="ChEBI" id="CHEBI:29105"/>
        <label>1</label>
    </ligand>
</feature>
<keyword evidence="8" id="KW-0732">Signal</keyword>
<feature type="binding site" evidence="5">
    <location>
        <position position="25"/>
    </location>
    <ligand>
        <name>Zn(2+)</name>
        <dbReference type="ChEBI" id="CHEBI:29105"/>
        <label>1</label>
    </ligand>
</feature>
<feature type="binding site" evidence="5">
    <location>
        <position position="7"/>
    </location>
    <ligand>
        <name>Zn(2+)</name>
        <dbReference type="ChEBI" id="CHEBI:29105"/>
        <label>1</label>
    </ligand>
</feature>
<name>A0A7G2CF31_9TRYP</name>
<comment type="subcellular location">
    <subcellularLocation>
        <location evidence="4">Nucleus</location>
    </subcellularLocation>
</comment>
<keyword evidence="4 7" id="KW-0804">Transcription</keyword>
<keyword evidence="4" id="KW-0539">Nucleus</keyword>
<evidence type="ECO:0000259" key="9">
    <source>
        <dbReference type="PROSITE" id="PS51133"/>
    </source>
</evidence>
<dbReference type="GO" id="GO:0003676">
    <property type="term" value="F:nucleic acid binding"/>
    <property type="evidence" value="ECO:0007669"/>
    <property type="project" value="InterPro"/>
</dbReference>
<feature type="binding site" evidence="5">
    <location>
        <position position="105"/>
    </location>
    <ligand>
        <name>Zn(2+)</name>
        <dbReference type="ChEBI" id="CHEBI:29105"/>
        <label>2</label>
    </ligand>
</feature>
<evidence type="ECO:0000313" key="11">
    <source>
        <dbReference type="Proteomes" id="UP000515908"/>
    </source>
</evidence>
<dbReference type="GO" id="GO:0006386">
    <property type="term" value="P:termination of RNA polymerase III transcription"/>
    <property type="evidence" value="ECO:0007669"/>
    <property type="project" value="TreeGrafter"/>
</dbReference>
<dbReference type="Gene3D" id="2.20.25.10">
    <property type="match status" value="2"/>
</dbReference>
<dbReference type="SUPFAM" id="SSF158997">
    <property type="entry name" value="Trm112p-like"/>
    <property type="match status" value="1"/>
</dbReference>
<dbReference type="VEuPathDB" id="TriTrypDB:ADEAN_000496200"/>
<evidence type="ECO:0000256" key="4">
    <source>
        <dbReference type="PIRNR" id="PIRNR005586"/>
    </source>
</evidence>
<dbReference type="InterPro" id="IPR001529">
    <property type="entry name" value="Zn_ribbon_RPB9"/>
</dbReference>
<evidence type="ECO:0000256" key="5">
    <source>
        <dbReference type="PIRSR" id="PIRSR005586-1"/>
    </source>
</evidence>
<keyword evidence="11" id="KW-1185">Reference proteome</keyword>
<dbReference type="PANTHER" id="PTHR11239">
    <property type="entry name" value="DNA-DIRECTED RNA POLYMERASE"/>
    <property type="match status" value="1"/>
</dbReference>
<dbReference type="GO" id="GO:0005666">
    <property type="term" value="C:RNA polymerase III complex"/>
    <property type="evidence" value="ECO:0007669"/>
    <property type="project" value="TreeGrafter"/>
</dbReference>
<dbReference type="EMBL" id="LR877153">
    <property type="protein sequence ID" value="CAD2217484.1"/>
    <property type="molecule type" value="Genomic_DNA"/>
</dbReference>
<evidence type="ECO:0000256" key="6">
    <source>
        <dbReference type="PIRSR" id="PIRSR005586-2"/>
    </source>
</evidence>
<feature type="domain" description="TFIIS-type" evidence="9">
    <location>
        <begin position="69"/>
        <end position="113"/>
    </location>
</feature>
<accession>A0A7G2CF31</accession>
<keyword evidence="4 7" id="KW-0240">DNA-directed RNA polymerase</keyword>
<gene>
    <name evidence="10" type="ORF">ADEAN_000496200</name>
</gene>
<feature type="zinc finger region" description="C4-type" evidence="6">
    <location>
        <begin position="4"/>
        <end position="25"/>
    </location>
</feature>
<dbReference type="AlphaFoldDB" id="A0A7G2CF31"/>
<feature type="binding site" evidence="5">
    <location>
        <position position="73"/>
    </location>
    <ligand>
        <name>Zn(2+)</name>
        <dbReference type="ChEBI" id="CHEBI:29105"/>
        <label>2</label>
    </ligand>
</feature>
<dbReference type="Pfam" id="PF02150">
    <property type="entry name" value="Zn_ribbon_RPB9"/>
    <property type="match status" value="1"/>
</dbReference>
<evidence type="ECO:0000256" key="8">
    <source>
        <dbReference type="SAM" id="SignalP"/>
    </source>
</evidence>
<feature type="binding site" evidence="5">
    <location>
        <position position="108"/>
    </location>
    <ligand>
        <name>Zn(2+)</name>
        <dbReference type="ChEBI" id="CHEBI:29105"/>
        <label>2</label>
    </ligand>
</feature>
<sequence length="115" mass="13128">MFFCPFCGTLLLLQEQESSFVCSTCTYVHRIREGAPLTITHDFSDSNKKMDDIEDGMVSHDVSGEGQIITMNCQNEKSLCDSSKAYYIQVQMRSADEPPTTFFKCVKCGFQWRQD</sequence>
<dbReference type="SMART" id="SM00440">
    <property type="entry name" value="ZnF_C2C2"/>
    <property type="match status" value="1"/>
</dbReference>
<feature type="binding site" evidence="5">
    <location>
        <position position="22"/>
    </location>
    <ligand>
        <name>Zn(2+)</name>
        <dbReference type="ChEBI" id="CHEBI:29105"/>
        <label>1</label>
    </ligand>
</feature>
<dbReference type="InterPro" id="IPR001222">
    <property type="entry name" value="Znf_TFIIS"/>
</dbReference>
<evidence type="ECO:0000256" key="3">
    <source>
        <dbReference type="ARBA" id="ARBA00022833"/>
    </source>
</evidence>
<dbReference type="SUPFAM" id="SSF57783">
    <property type="entry name" value="Zinc beta-ribbon"/>
    <property type="match status" value="1"/>
</dbReference>
<dbReference type="GO" id="GO:0008270">
    <property type="term" value="F:zinc ion binding"/>
    <property type="evidence" value="ECO:0007669"/>
    <property type="project" value="UniProtKB-KW"/>
</dbReference>
<organism evidence="10 11">
    <name type="scientific">Angomonas deanei</name>
    <dbReference type="NCBI Taxonomy" id="59799"/>
    <lineage>
        <taxon>Eukaryota</taxon>
        <taxon>Discoba</taxon>
        <taxon>Euglenozoa</taxon>
        <taxon>Kinetoplastea</taxon>
        <taxon>Metakinetoplastina</taxon>
        <taxon>Trypanosomatida</taxon>
        <taxon>Trypanosomatidae</taxon>
        <taxon>Strigomonadinae</taxon>
        <taxon>Angomonas</taxon>
    </lineage>
</organism>
<evidence type="ECO:0000313" key="10">
    <source>
        <dbReference type="EMBL" id="CAD2217484.1"/>
    </source>
</evidence>
<dbReference type="Proteomes" id="UP000515908">
    <property type="component" value="Chromosome 09"/>
</dbReference>
<dbReference type="InterPro" id="IPR012164">
    <property type="entry name" value="Rpa12/Rpb9/Rpc10/TFS"/>
</dbReference>
<evidence type="ECO:0000256" key="7">
    <source>
        <dbReference type="RuleBase" id="RU003474"/>
    </source>
</evidence>
<reference evidence="10 11" key="1">
    <citation type="submission" date="2020-08" db="EMBL/GenBank/DDBJ databases">
        <authorList>
            <person name="Newling K."/>
            <person name="Davey J."/>
            <person name="Forrester S."/>
        </authorList>
    </citation>
    <scope>NUCLEOTIDE SEQUENCE [LARGE SCALE GENOMIC DNA]</scope>
    <source>
        <strain evidence="11">Crithidia deanei Carvalho (ATCC PRA-265)</strain>
    </source>
</reference>
<feature type="signal peptide" evidence="8">
    <location>
        <begin position="1"/>
        <end position="18"/>
    </location>
</feature>
<dbReference type="Pfam" id="PF01096">
    <property type="entry name" value="Zn_ribbon_TFIIS"/>
    <property type="match status" value="1"/>
</dbReference>
<dbReference type="PROSITE" id="PS51133">
    <property type="entry name" value="ZF_TFIIS_2"/>
    <property type="match status" value="1"/>
</dbReference>